<feature type="transmembrane region" description="Helical" evidence="2">
    <location>
        <begin position="622"/>
        <end position="643"/>
    </location>
</feature>
<feature type="domain" description="Schizont-infected cell agglutination extracellular beta" evidence="3">
    <location>
        <begin position="33"/>
        <end position="198"/>
    </location>
</feature>
<feature type="compositionally biased region" description="Basic and acidic residues" evidence="1">
    <location>
        <begin position="7"/>
        <end position="18"/>
    </location>
</feature>
<accession>A0A1B1E1I4</accession>
<feature type="domain" description="Schizont-infected cell agglutination C-terminal" evidence="4">
    <location>
        <begin position="641"/>
        <end position="771"/>
    </location>
</feature>
<dbReference type="AlphaFoldDB" id="A0A1B1E1I4"/>
<dbReference type="InterPro" id="IPR024288">
    <property type="entry name" value="SICA_C"/>
</dbReference>
<dbReference type="Proteomes" id="UP000092716">
    <property type="component" value="Chromosome 11"/>
</dbReference>
<feature type="compositionally biased region" description="Basic and acidic residues" evidence="1">
    <location>
        <begin position="544"/>
        <end position="569"/>
    </location>
</feature>
<dbReference type="OrthoDB" id="6133115at2759"/>
<feature type="region of interest" description="Disordered" evidence="1">
    <location>
        <begin position="1"/>
        <end position="25"/>
    </location>
</feature>
<sequence length="788" mass="90188">MAPQKTSEYEQDHTKVEEEAGDEVTCTNSDLQQRLRTLIDNWHKDKGKKEKDWKTVWKEILQMVEPLSKDISNYKASMEETYCKNPKDPGTTWTEADRNACMLITAGLKHIYEINVDTSKKGDQANINNRNFRATAACIILNELIRKLKDKEKSCTQRISIEAGIEQAFKVSKEIKGTVCKKDPTCFECQQQNYSDCKMGKEQVREKLKEKFNSDKKIQEALGDIYPPSKPNSTSGTATLTEWFPLFSKDVNDDDKENYEELKTLLILCESLEGELGTGMGKYVPFCEVMMKNIMLVTGVPKEYKNKKGQTPCEKKVKNIPLCDLLKAWMWYMHWFCVPSNVIEYVLKGANGVRKDFISKGEKYEECAYDSAFKIPVGDRRYTVGEAHELFSKSTLHTMMKGLTKKEWCENDKWEYRIRVPEDPIKARVDEDEEDRIISSNDNKNNVDEIVHKIEEGLKQEDGGGVEEEEERGKSISSETDETKKKIEPQEETVSREKVPPREEDPPREEGELDDVVEDDEEEEEAESETASENPDQTSTSDTKAPEQQDTRDTQGESKEEATHEDEPALPKGSDQGASTSSSSSSSSSGTEQLGAGGQGNDAEVTPTAASLTDKIDLPTPYLPLIPSVTGILVMSYLLWKYFGMLRKTRKRYRRAYKVHGPSLEQQMVDHVEQQDGPREYYIVKERKPRSTPIKRRKKRADGRSGRRRGVLRRMIIDIHLEVLDECQRGDTDFMKEDFLKIIVEEFMGLEFIKEENVPKEEIPLEQVPSSDSGFREEDFVPKERVQS</sequence>
<keyword evidence="2" id="KW-1133">Transmembrane helix</keyword>
<feature type="region of interest" description="Disordered" evidence="1">
    <location>
        <begin position="456"/>
        <end position="605"/>
    </location>
</feature>
<dbReference type="VEuPathDB" id="PlasmoDB:PCOAH_00036490"/>
<dbReference type="GeneID" id="30910380"/>
<name>A0A1B1E1I4_9APIC</name>
<evidence type="ECO:0000256" key="1">
    <source>
        <dbReference type="SAM" id="MobiDB-lite"/>
    </source>
</evidence>
<feature type="region of interest" description="Disordered" evidence="1">
    <location>
        <begin position="761"/>
        <end position="788"/>
    </location>
</feature>
<feature type="compositionally biased region" description="Polar residues" evidence="1">
    <location>
        <begin position="534"/>
        <end position="543"/>
    </location>
</feature>
<gene>
    <name evidence="5" type="ORF">PCOAH_00036490</name>
</gene>
<dbReference type="InterPro" id="IPR024285">
    <property type="entry name" value="SICA_extracell_b"/>
</dbReference>
<feature type="region of interest" description="Disordered" evidence="1">
    <location>
        <begin position="688"/>
        <end position="707"/>
    </location>
</feature>
<evidence type="ECO:0000313" key="6">
    <source>
        <dbReference type="Proteomes" id="UP000092716"/>
    </source>
</evidence>
<evidence type="ECO:0000256" key="2">
    <source>
        <dbReference type="SAM" id="Phobius"/>
    </source>
</evidence>
<evidence type="ECO:0000313" key="5">
    <source>
        <dbReference type="EMBL" id="ANQ08888.1"/>
    </source>
</evidence>
<organism evidence="5 6">
    <name type="scientific">Plasmodium coatneyi</name>
    <dbReference type="NCBI Taxonomy" id="208452"/>
    <lineage>
        <taxon>Eukaryota</taxon>
        <taxon>Sar</taxon>
        <taxon>Alveolata</taxon>
        <taxon>Apicomplexa</taxon>
        <taxon>Aconoidasida</taxon>
        <taxon>Haemosporida</taxon>
        <taxon>Plasmodiidae</taxon>
        <taxon>Plasmodium</taxon>
    </lineage>
</organism>
<feature type="compositionally biased region" description="Acidic residues" evidence="1">
    <location>
        <begin position="511"/>
        <end position="530"/>
    </location>
</feature>
<reference evidence="6" key="1">
    <citation type="submission" date="2016-06" db="EMBL/GenBank/DDBJ databases">
        <title>First high quality genome sequence of Plasmodium coatneyi using continuous long reads from single molecule, real-time sequencing.</title>
        <authorList>
            <person name="Chien J.-T."/>
            <person name="Pakala S.B."/>
            <person name="Geraldo J.A."/>
            <person name="Lapp S.A."/>
            <person name="Barnwell J.W."/>
            <person name="Kissinger J.C."/>
            <person name="Galinski M.R."/>
            <person name="Humphrey J.C."/>
        </authorList>
    </citation>
    <scope>NUCLEOTIDE SEQUENCE [LARGE SCALE GENOMIC DNA]</scope>
    <source>
        <strain evidence="6">Hackeri</strain>
    </source>
</reference>
<keyword evidence="2" id="KW-0472">Membrane</keyword>
<dbReference type="KEGG" id="pcot:PCOAH_00036490"/>
<evidence type="ECO:0000259" key="3">
    <source>
        <dbReference type="Pfam" id="PF12878"/>
    </source>
</evidence>
<evidence type="ECO:0000259" key="4">
    <source>
        <dbReference type="Pfam" id="PF12879"/>
    </source>
</evidence>
<dbReference type="RefSeq" id="XP_019915583.1">
    <property type="nucleotide sequence ID" value="XM_020060440.1"/>
</dbReference>
<feature type="compositionally biased region" description="Basic and acidic residues" evidence="1">
    <location>
        <begin position="481"/>
        <end position="510"/>
    </location>
</feature>
<feature type="compositionally biased region" description="Low complexity" evidence="1">
    <location>
        <begin position="579"/>
        <end position="589"/>
    </location>
</feature>
<proteinExistence type="predicted"/>
<feature type="compositionally biased region" description="Basic and acidic residues" evidence="1">
    <location>
        <begin position="774"/>
        <end position="788"/>
    </location>
</feature>
<dbReference type="EMBL" id="CP016249">
    <property type="protein sequence ID" value="ANQ08888.1"/>
    <property type="molecule type" value="Genomic_DNA"/>
</dbReference>
<protein>
    <submittedName>
        <fullName evidence="5">SICA antigen</fullName>
    </submittedName>
</protein>
<keyword evidence="2" id="KW-0812">Transmembrane</keyword>
<dbReference type="Pfam" id="PF12879">
    <property type="entry name" value="SICA_C"/>
    <property type="match status" value="1"/>
</dbReference>
<keyword evidence="6" id="KW-1185">Reference proteome</keyword>
<dbReference type="Pfam" id="PF12878">
    <property type="entry name" value="SICA_beta"/>
    <property type="match status" value="1"/>
</dbReference>